<dbReference type="SUPFAM" id="SSF46689">
    <property type="entry name" value="Homeodomain-like"/>
    <property type="match status" value="1"/>
</dbReference>
<dbReference type="GO" id="GO:1901135">
    <property type="term" value="P:carbohydrate derivative metabolic process"/>
    <property type="evidence" value="ECO:0007669"/>
    <property type="project" value="InterPro"/>
</dbReference>
<name>A0A370Q9U5_9GAMM</name>
<dbReference type="GO" id="GO:0003677">
    <property type="term" value="F:DNA binding"/>
    <property type="evidence" value="ECO:0007669"/>
    <property type="project" value="UniProtKB-KW"/>
</dbReference>
<dbReference type="CDD" id="cd05013">
    <property type="entry name" value="SIS_RpiR"/>
    <property type="match status" value="1"/>
</dbReference>
<dbReference type="Pfam" id="PF01380">
    <property type="entry name" value="SIS"/>
    <property type="match status" value="1"/>
</dbReference>
<sequence length="286" mass="31541">MRCLQKIIVNKALFTPGERKIADYILAQPDKVKAYSSQELAASLGISQSSIIKFAQRLGFKGFPSLKIALIEEWGQQSQQTEAQDGQLHNDISSHDTPAVIAEKLFREKQQALRDTTEHLDYASLEQVVACIREAGRIQIIGVGGSSLVAKDLAYKMMKVGYPVMNELDSHVQLTVAQSLGEGDVQLVISFSGNLKEITLAAGEARKNGAKVVAVTSLQESPLRKMADYTLDTLAEESRWRSSSIAVRTAQNTITDLLFVCLLQGDGERSRQYIRRSKGIIEQLES</sequence>
<dbReference type="SUPFAM" id="SSF53697">
    <property type="entry name" value="SIS domain"/>
    <property type="match status" value="1"/>
</dbReference>
<dbReference type="GO" id="GO:0097367">
    <property type="term" value="F:carbohydrate derivative binding"/>
    <property type="evidence" value="ECO:0007669"/>
    <property type="project" value="InterPro"/>
</dbReference>
<comment type="caution">
    <text evidence="6">The sequence shown here is derived from an EMBL/GenBank/DDBJ whole genome shotgun (WGS) entry which is preliminary data.</text>
</comment>
<evidence type="ECO:0000256" key="2">
    <source>
        <dbReference type="ARBA" id="ARBA00023125"/>
    </source>
</evidence>
<keyword evidence="3" id="KW-0804">Transcription</keyword>
<dbReference type="GO" id="GO:0003700">
    <property type="term" value="F:DNA-binding transcription factor activity"/>
    <property type="evidence" value="ECO:0007669"/>
    <property type="project" value="InterPro"/>
</dbReference>
<dbReference type="Proteomes" id="UP000254848">
    <property type="component" value="Unassembled WGS sequence"/>
</dbReference>
<keyword evidence="1" id="KW-0805">Transcription regulation</keyword>
<dbReference type="AlphaFoldDB" id="A0A370Q9U5"/>
<evidence type="ECO:0000313" key="6">
    <source>
        <dbReference type="EMBL" id="RDK85158.1"/>
    </source>
</evidence>
<accession>A0A370Q9U5</accession>
<dbReference type="EMBL" id="QRAP01000012">
    <property type="protein sequence ID" value="RDK85158.1"/>
    <property type="molecule type" value="Genomic_DNA"/>
</dbReference>
<evidence type="ECO:0000259" key="4">
    <source>
        <dbReference type="PROSITE" id="PS51071"/>
    </source>
</evidence>
<evidence type="ECO:0000256" key="3">
    <source>
        <dbReference type="ARBA" id="ARBA00023163"/>
    </source>
</evidence>
<dbReference type="InterPro" id="IPR036388">
    <property type="entry name" value="WH-like_DNA-bd_sf"/>
</dbReference>
<dbReference type="InterPro" id="IPR001347">
    <property type="entry name" value="SIS_dom"/>
</dbReference>
<dbReference type="PROSITE" id="PS51071">
    <property type="entry name" value="HTH_RPIR"/>
    <property type="match status" value="1"/>
</dbReference>
<dbReference type="InterPro" id="IPR009057">
    <property type="entry name" value="Homeodomain-like_sf"/>
</dbReference>
<organism evidence="6 7">
    <name type="scientific">Enterobacillus tribolii</name>
    <dbReference type="NCBI Taxonomy" id="1487935"/>
    <lineage>
        <taxon>Bacteria</taxon>
        <taxon>Pseudomonadati</taxon>
        <taxon>Pseudomonadota</taxon>
        <taxon>Gammaproteobacteria</taxon>
        <taxon>Enterobacterales</taxon>
        <taxon>Hafniaceae</taxon>
        <taxon>Enterobacillus</taxon>
    </lineage>
</organism>
<dbReference type="InterPro" id="IPR047640">
    <property type="entry name" value="RpiR-like"/>
</dbReference>
<keyword evidence="2" id="KW-0238">DNA-binding</keyword>
<evidence type="ECO:0000313" key="7">
    <source>
        <dbReference type="Proteomes" id="UP000254848"/>
    </source>
</evidence>
<dbReference type="PROSITE" id="PS51464">
    <property type="entry name" value="SIS"/>
    <property type="match status" value="1"/>
</dbReference>
<dbReference type="Pfam" id="PF01418">
    <property type="entry name" value="HTH_6"/>
    <property type="match status" value="1"/>
</dbReference>
<dbReference type="InterPro" id="IPR035472">
    <property type="entry name" value="RpiR-like_SIS"/>
</dbReference>
<dbReference type="Gene3D" id="3.40.50.10490">
    <property type="entry name" value="Glucose-6-phosphate isomerase like protein, domain 1"/>
    <property type="match status" value="1"/>
</dbReference>
<keyword evidence="7" id="KW-1185">Reference proteome</keyword>
<feature type="domain" description="SIS" evidence="5">
    <location>
        <begin position="128"/>
        <end position="268"/>
    </location>
</feature>
<evidence type="ECO:0000259" key="5">
    <source>
        <dbReference type="PROSITE" id="PS51464"/>
    </source>
</evidence>
<feature type="domain" description="HTH rpiR-type" evidence="4">
    <location>
        <begin position="1"/>
        <end position="77"/>
    </location>
</feature>
<dbReference type="OrthoDB" id="370421at2"/>
<evidence type="ECO:0000256" key="1">
    <source>
        <dbReference type="ARBA" id="ARBA00023015"/>
    </source>
</evidence>
<gene>
    <name evidence="6" type="ORF">C8D90_11284</name>
</gene>
<dbReference type="InterPro" id="IPR046348">
    <property type="entry name" value="SIS_dom_sf"/>
</dbReference>
<dbReference type="RefSeq" id="WP_115460150.1">
    <property type="nucleotide sequence ID" value="NZ_QRAP01000012.1"/>
</dbReference>
<dbReference type="Gene3D" id="1.10.10.10">
    <property type="entry name" value="Winged helix-like DNA-binding domain superfamily/Winged helix DNA-binding domain"/>
    <property type="match status" value="1"/>
</dbReference>
<dbReference type="PANTHER" id="PTHR30514">
    <property type="entry name" value="GLUCOKINASE"/>
    <property type="match status" value="1"/>
</dbReference>
<proteinExistence type="predicted"/>
<reference evidence="6 7" key="1">
    <citation type="submission" date="2018-07" db="EMBL/GenBank/DDBJ databases">
        <title>Genomic Encyclopedia of Type Strains, Phase IV (KMG-IV): sequencing the most valuable type-strain genomes for metagenomic binning, comparative biology and taxonomic classification.</title>
        <authorList>
            <person name="Goeker M."/>
        </authorList>
    </citation>
    <scope>NUCLEOTIDE SEQUENCE [LARGE SCALE GENOMIC DNA]</scope>
    <source>
        <strain evidence="6 7">DSM 103736</strain>
    </source>
</reference>
<dbReference type="InterPro" id="IPR000281">
    <property type="entry name" value="HTH_RpiR"/>
</dbReference>
<protein>
    <submittedName>
        <fullName evidence="6">RpiR family transcriptional regulator</fullName>
    </submittedName>
</protein>
<dbReference type="PANTHER" id="PTHR30514:SF17">
    <property type="entry name" value="HTH-TYPE TRANSCRIPTIONAL REGULATOR MURR"/>
    <property type="match status" value="1"/>
</dbReference>